<evidence type="ECO:0000256" key="24">
    <source>
        <dbReference type="ARBA" id="ARBA00023315"/>
    </source>
</evidence>
<dbReference type="PANTHER" id="PTHR11590">
    <property type="entry name" value="PROTEIN-GLUTAMINE GAMMA-GLUTAMYLTRANSFERASE"/>
    <property type="match status" value="1"/>
</dbReference>
<comment type="catalytic activity">
    <reaction evidence="27">
        <text>L-glutaminyl-[protein] + L-lysyl-[protein] = [protein]-L-lysyl-N(6)-5-L-glutamyl-[protein] + NH4(+)</text>
        <dbReference type="Rhea" id="RHEA:54816"/>
        <dbReference type="Rhea" id="RHEA-COMP:9752"/>
        <dbReference type="Rhea" id="RHEA-COMP:10207"/>
        <dbReference type="Rhea" id="RHEA-COMP:14005"/>
        <dbReference type="ChEBI" id="CHEBI:28938"/>
        <dbReference type="ChEBI" id="CHEBI:29969"/>
        <dbReference type="ChEBI" id="CHEBI:30011"/>
        <dbReference type="ChEBI" id="CHEBI:138370"/>
        <dbReference type="EC" id="2.3.2.13"/>
    </reaction>
    <physiologicalReaction direction="left-to-right" evidence="27">
        <dbReference type="Rhea" id="RHEA:54817"/>
    </physiologicalReaction>
</comment>
<evidence type="ECO:0000256" key="40">
    <source>
        <dbReference type="ARBA" id="ARBA00048230"/>
    </source>
</evidence>
<keyword evidence="17" id="KW-0547">Nucleotide-binding</keyword>
<evidence type="ECO:0000256" key="12">
    <source>
        <dbReference type="ARBA" id="ARBA00022525"/>
    </source>
</evidence>
<evidence type="ECO:0000256" key="41">
    <source>
        <dbReference type="ARBA" id="ARBA00048365"/>
    </source>
</evidence>
<dbReference type="SUPFAM" id="SSF49309">
    <property type="entry name" value="Transglutaminase, two C-terminal domains"/>
    <property type="match status" value="2"/>
</dbReference>
<evidence type="ECO:0000256" key="19">
    <source>
        <dbReference type="ARBA" id="ARBA00022837"/>
    </source>
</evidence>
<keyword evidence="45" id="KW-1185">Reference proteome</keyword>
<keyword evidence="21" id="KW-0342">GTP-binding</keyword>
<evidence type="ECO:0000256" key="37">
    <source>
        <dbReference type="ARBA" id="ARBA00043138"/>
    </source>
</evidence>
<dbReference type="SUPFAM" id="SSF81296">
    <property type="entry name" value="E set domains"/>
    <property type="match status" value="1"/>
</dbReference>
<dbReference type="SMART" id="SM00460">
    <property type="entry name" value="TGc"/>
    <property type="match status" value="1"/>
</dbReference>
<dbReference type="GO" id="GO:0005829">
    <property type="term" value="C:cytosol"/>
    <property type="evidence" value="ECO:0007669"/>
    <property type="project" value="UniProtKB-SubCell"/>
</dbReference>
<reference evidence="44 45" key="1">
    <citation type="submission" date="2017-12" db="EMBL/GenBank/DDBJ databases">
        <title>Integrating genomic resources of turbot (Scophthalmus maximus) in depth evaluation of genetic and physical mapping variation across individuals.</title>
        <authorList>
            <person name="Martinez P."/>
        </authorList>
    </citation>
    <scope>NUCLEOTIDE SEQUENCE [LARGE SCALE GENOMIC DNA]</scope>
</reference>
<dbReference type="Proteomes" id="UP000246464">
    <property type="component" value="Chromosome 6"/>
</dbReference>
<dbReference type="GO" id="GO:0050568">
    <property type="term" value="F:protein-glutamine glutaminase activity"/>
    <property type="evidence" value="ECO:0007669"/>
    <property type="project" value="UniProtKB-EC"/>
</dbReference>
<dbReference type="PANTHER" id="PTHR11590:SF6">
    <property type="entry name" value="PROTEIN-GLUTAMINE GAMMA-GLUTAMYLTRANSFERASE 2"/>
    <property type="match status" value="1"/>
</dbReference>
<evidence type="ECO:0000256" key="1">
    <source>
        <dbReference type="ARBA" id="ARBA00001913"/>
    </source>
</evidence>
<dbReference type="Gene3D" id="1.20.1420.10">
    <property type="entry name" value="Talin, central domain"/>
    <property type="match status" value="1"/>
</dbReference>
<keyword evidence="16" id="KW-0479">Metal-binding</keyword>
<proteinExistence type="inferred from homology"/>
<evidence type="ECO:0000256" key="21">
    <source>
        <dbReference type="ARBA" id="ARBA00023134"/>
    </source>
</evidence>
<feature type="compositionally biased region" description="Low complexity" evidence="42">
    <location>
        <begin position="810"/>
        <end position="824"/>
    </location>
</feature>
<dbReference type="Pfam" id="PF20936">
    <property type="entry name" value="GCIP_C"/>
    <property type="match status" value="1"/>
</dbReference>
<accession>A0A2U9BE19</accession>
<evidence type="ECO:0000256" key="23">
    <source>
        <dbReference type="ARBA" id="ARBA00023242"/>
    </source>
</evidence>
<dbReference type="GO" id="GO:0005634">
    <property type="term" value="C:nucleus"/>
    <property type="evidence" value="ECO:0007669"/>
    <property type="project" value="UniProtKB-SubCell"/>
</dbReference>
<evidence type="ECO:0000256" key="32">
    <source>
        <dbReference type="ARBA" id="ARBA00042099"/>
    </source>
</evidence>
<comment type="catalytic activity">
    <reaction evidence="41">
        <text>L-glutaminyl-[protein] + dopamine = 5-dopaminyl-L-glutamyl-[protein] + NH4(+)</text>
        <dbReference type="Rhea" id="RHEA:66556"/>
        <dbReference type="Rhea" id="RHEA-COMP:10207"/>
        <dbReference type="Rhea" id="RHEA-COMP:17053"/>
        <dbReference type="ChEBI" id="CHEBI:28938"/>
        <dbReference type="ChEBI" id="CHEBI:30011"/>
        <dbReference type="ChEBI" id="CHEBI:59905"/>
        <dbReference type="ChEBI" id="CHEBI:167175"/>
    </reaction>
    <physiologicalReaction direction="left-to-right" evidence="41">
        <dbReference type="Rhea" id="RHEA:66557"/>
    </physiologicalReaction>
</comment>
<comment type="catalytic activity">
    <reaction evidence="39">
        <text>L-glutaminyl-[protein] + histamine = 5-histaminyl-L-glutamyl-[protein] + NH4(+)</text>
        <dbReference type="Rhea" id="RHEA:66564"/>
        <dbReference type="Rhea" id="RHEA-COMP:10207"/>
        <dbReference type="Rhea" id="RHEA-COMP:17056"/>
        <dbReference type="ChEBI" id="CHEBI:28938"/>
        <dbReference type="ChEBI" id="CHEBI:30011"/>
        <dbReference type="ChEBI" id="CHEBI:58432"/>
        <dbReference type="ChEBI" id="CHEBI:167179"/>
    </reaction>
    <physiologicalReaction direction="left-to-right" evidence="39">
        <dbReference type="Rhea" id="RHEA:66565"/>
    </physiologicalReaction>
</comment>
<feature type="compositionally biased region" description="Acidic residues" evidence="42">
    <location>
        <begin position="792"/>
        <end position="809"/>
    </location>
</feature>
<evidence type="ECO:0000256" key="16">
    <source>
        <dbReference type="ARBA" id="ARBA00022723"/>
    </source>
</evidence>
<keyword evidence="14" id="KW-0645">Protease</keyword>
<evidence type="ECO:0000256" key="30">
    <source>
        <dbReference type="ARBA" id="ARBA00041650"/>
    </source>
</evidence>
<keyword evidence="12" id="KW-0964">Secreted</keyword>
<evidence type="ECO:0000256" key="4">
    <source>
        <dbReference type="ARBA" id="ARBA00004236"/>
    </source>
</evidence>
<comment type="catalytic activity">
    <reaction evidence="40">
        <text>L-glutaminyl-[protein] + (R)-noradrenaline = 5-(R)-noradrenalinyl-L-glutamyl-[protein] + NH4(+)</text>
        <dbReference type="Rhea" id="RHEA:66560"/>
        <dbReference type="Rhea" id="RHEA-COMP:10207"/>
        <dbReference type="Rhea" id="RHEA-COMP:17054"/>
        <dbReference type="ChEBI" id="CHEBI:28938"/>
        <dbReference type="ChEBI" id="CHEBI:30011"/>
        <dbReference type="ChEBI" id="CHEBI:72587"/>
        <dbReference type="ChEBI" id="CHEBI:167178"/>
    </reaction>
    <physiologicalReaction direction="left-to-right" evidence="40">
        <dbReference type="Rhea" id="RHEA:66561"/>
    </physiologicalReaction>
</comment>
<evidence type="ECO:0000256" key="35">
    <source>
        <dbReference type="ARBA" id="ARBA00042912"/>
    </source>
</evidence>
<evidence type="ECO:0000313" key="44">
    <source>
        <dbReference type="EMBL" id="AWP02258.1"/>
    </source>
</evidence>
<dbReference type="InterPro" id="IPR050779">
    <property type="entry name" value="Transglutaminase"/>
</dbReference>
<dbReference type="InterPro" id="IPR002931">
    <property type="entry name" value="Transglutaminase-like"/>
</dbReference>
<evidence type="ECO:0000256" key="10">
    <source>
        <dbReference type="ARBA" id="ARBA00022475"/>
    </source>
</evidence>
<evidence type="ECO:0000256" key="34">
    <source>
        <dbReference type="ARBA" id="ARBA00042239"/>
    </source>
</evidence>
<feature type="compositionally biased region" description="Basic and acidic residues" evidence="42">
    <location>
        <begin position="206"/>
        <end position="217"/>
    </location>
</feature>
<dbReference type="GO" id="GO:0003810">
    <property type="term" value="F:protein-glutamine gamma-glutamyltransferase activity"/>
    <property type="evidence" value="ECO:0007669"/>
    <property type="project" value="UniProtKB-EC"/>
</dbReference>
<dbReference type="Pfam" id="PF00868">
    <property type="entry name" value="Transglut_N"/>
    <property type="match status" value="1"/>
</dbReference>
<dbReference type="GO" id="GO:0005886">
    <property type="term" value="C:plasma membrane"/>
    <property type="evidence" value="ECO:0007669"/>
    <property type="project" value="UniProtKB-SubCell"/>
</dbReference>
<dbReference type="FunFam" id="3.90.260.10:FF:000001">
    <property type="entry name" value="Protein-glutamine gamma-glutamyltransferase 2"/>
    <property type="match status" value="1"/>
</dbReference>
<evidence type="ECO:0000256" key="28">
    <source>
        <dbReference type="ARBA" id="ARBA00039019"/>
    </source>
</evidence>
<dbReference type="InterPro" id="IPR036985">
    <property type="entry name" value="Transglutaminase-like_sf"/>
</dbReference>
<evidence type="ECO:0000256" key="8">
    <source>
        <dbReference type="ARBA" id="ARBA00005968"/>
    </source>
</evidence>
<evidence type="ECO:0000259" key="43">
    <source>
        <dbReference type="SMART" id="SM00460"/>
    </source>
</evidence>
<evidence type="ECO:0000256" key="20">
    <source>
        <dbReference type="ARBA" id="ARBA00023128"/>
    </source>
</evidence>
<evidence type="ECO:0000256" key="17">
    <source>
        <dbReference type="ARBA" id="ARBA00022741"/>
    </source>
</evidence>
<dbReference type="GO" id="GO:0006508">
    <property type="term" value="P:proteolysis"/>
    <property type="evidence" value="ECO:0007669"/>
    <property type="project" value="UniProtKB-KW"/>
</dbReference>
<dbReference type="Pfam" id="PF00927">
    <property type="entry name" value="Transglut_C"/>
    <property type="match status" value="2"/>
</dbReference>
<evidence type="ECO:0000256" key="5">
    <source>
        <dbReference type="ARBA" id="ARBA00004286"/>
    </source>
</evidence>
<dbReference type="EMBL" id="CP026248">
    <property type="protein sequence ID" value="AWP02258.1"/>
    <property type="molecule type" value="Genomic_DNA"/>
</dbReference>
<keyword evidence="13" id="KW-0272">Extracellular matrix</keyword>
<comment type="similarity">
    <text evidence="8">Belongs to the transglutaminase superfamily. Transglutaminase family.</text>
</comment>
<evidence type="ECO:0000256" key="38">
    <source>
        <dbReference type="ARBA" id="ARBA00047868"/>
    </source>
</evidence>
<dbReference type="STRING" id="52904.ENSSMAP00000003064"/>
<sequence>MSADNRVGDVSVSLRNLLNSVQCVRDRVRDGESNKSDGEFDLSNFWDTLNQAVKVVSQEATKLSLAFSNPPLPSQQDGEKLADSILNSVLTLSTVYYWLPKSQGITLRRQVRDATVQVLDGVAQLVEVILSSPLQSLSQDQLTSTGSVWSACDQFPQLPQDNKEAVLVVLSAQIGVIKDAIEEIEQALSEPLDPFSDVLDDDLEGEEPRGNQDTYWSDKDRRVIGPSQGLMKASSACLRKLTSAIRANADVATSQNRSQLDDLADITKELSPGIDDLALCLYPPMDYSSVEEHVSSLAALLKKVLQIIRIRSALMEQNRVVLWTFVAVFQGVELHTETNNTEHHTSEISVTELIVRRGQPFTVTLRLRQPFNPDRHPLTVMAMAGPEPREDFGTMSYFGIPPSVRPSAKASWKLELHKNSAPHTGVLPLIITPPADAPIGEYILTASHRDEDTLLARLVVLFNTWCPEDGVFLPDEAERQEYVMSEQGIIYKGSGNYINSLSWDFGQFEDDMVKICMTILNVSNNHLDNPAEDVSARADPTYVGRVVSAMINSQDDHGVVYGKWGGSYVGGRSPSHWSGSHAILKHWLNINCHPVKFGQCWVFAGVMCSVMRLFGIPCRVVTNYSSAHDTNSNLTIDVYHADYGVRERESPDSVWNFHVWVEGWMKRPDLAVDGKFDGWQVLDPTPQEMSNGIFCCGPASVKAIQSGDVNLKYDVPFVFAEVNADCVDWLVKADGSKLKIFSDTKKVGQNISTKSVGSKKRRNITDNYKHREGSEKERNVFKYALTRDFTIDEEEEENEVEEENEEAMETSDGATTGTSRGAATPDNIPLLPVSLRFREVSKPLNGKDVKLDLVLRSESRVARPLSINISVQAMRYNGSAVAHIQTEVKEEILQPGKGLSIPVLVLFSAYHKHMVQCDSVKVSAVVTDKENPDDVYLAESDVVLLDPPLSIIVSGPVRLNHETSVELIFKNPANETLTDCELTVSGSGLLRDETPWKLPELQPKKQFRIKVFFVPYKKGEKTLMAVIDCSTFRDIKATYTVTVAP</sequence>
<evidence type="ECO:0000256" key="3">
    <source>
        <dbReference type="ARBA" id="ARBA00004173"/>
    </source>
</evidence>
<keyword evidence="19" id="KW-0106">Calcium</keyword>
<organism evidence="44 45">
    <name type="scientific">Scophthalmus maximus</name>
    <name type="common">Turbot</name>
    <name type="synonym">Psetta maxima</name>
    <dbReference type="NCBI Taxonomy" id="52904"/>
    <lineage>
        <taxon>Eukaryota</taxon>
        <taxon>Metazoa</taxon>
        <taxon>Chordata</taxon>
        <taxon>Craniata</taxon>
        <taxon>Vertebrata</taxon>
        <taxon>Euteleostomi</taxon>
        <taxon>Actinopterygii</taxon>
        <taxon>Neopterygii</taxon>
        <taxon>Teleostei</taxon>
        <taxon>Neoteleostei</taxon>
        <taxon>Acanthomorphata</taxon>
        <taxon>Carangaria</taxon>
        <taxon>Pleuronectiformes</taxon>
        <taxon>Pleuronectoidei</taxon>
        <taxon>Scophthalmidae</taxon>
        <taxon>Scophthalmus</taxon>
    </lineage>
</organism>
<protein>
    <recommendedName>
        <fullName evidence="29">Protein-glutamine gamma-glutamyltransferase 2</fullName>
        <ecNumber evidence="25">2.3.2.13</ecNumber>
        <ecNumber evidence="28">3.5.1.44</ecNumber>
    </recommendedName>
    <alternativeName>
        <fullName evidence="32">Isopeptidase TGM2</fullName>
    </alternativeName>
    <alternativeName>
        <fullName evidence="34">Protein-glutamine deamidase TGM2</fullName>
    </alternativeName>
    <alternativeName>
        <fullName evidence="33">Protein-glutamine dopaminyltransferase TGM2</fullName>
    </alternativeName>
    <alternativeName>
        <fullName evidence="36">Protein-glutamine histaminyltransferase TGM2</fullName>
    </alternativeName>
    <alternativeName>
        <fullName evidence="37">Protein-glutamine noradrenalinyltransferase TGM2</fullName>
    </alternativeName>
    <alternativeName>
        <fullName evidence="35">Protein-glutamine serotonyltransferase TGM2</fullName>
    </alternativeName>
    <alternativeName>
        <fullName evidence="31">Tissue transglutaminase</fullName>
    </alternativeName>
    <alternativeName>
        <fullName evidence="30">Transglutaminase-2</fullName>
    </alternativeName>
</protein>
<comment type="subcellular location">
    <subcellularLocation>
        <location evidence="4">Cell membrane</location>
    </subcellularLocation>
    <subcellularLocation>
        <location evidence="5">Chromosome</location>
    </subcellularLocation>
    <subcellularLocation>
        <location evidence="7">Cytoplasm</location>
        <location evidence="7">Cytosol</location>
    </subcellularLocation>
    <subcellularLocation>
        <location evidence="3">Mitochondrion</location>
    </subcellularLocation>
    <subcellularLocation>
        <location evidence="2">Nucleus</location>
    </subcellularLocation>
    <subcellularLocation>
        <location evidence="6">Secreted</location>
        <location evidence="6">Extracellular space</location>
        <location evidence="6">Extracellular matrix</location>
    </subcellularLocation>
</comment>
<evidence type="ECO:0000256" key="18">
    <source>
        <dbReference type="ARBA" id="ARBA00022801"/>
    </source>
</evidence>
<dbReference type="GO" id="GO:0008233">
    <property type="term" value="F:peptidase activity"/>
    <property type="evidence" value="ECO:0007669"/>
    <property type="project" value="UniProtKB-KW"/>
</dbReference>
<keyword evidence="18" id="KW-0378">Hydrolase</keyword>
<evidence type="ECO:0000256" key="15">
    <source>
        <dbReference type="ARBA" id="ARBA00022679"/>
    </source>
</evidence>
<evidence type="ECO:0000256" key="29">
    <source>
        <dbReference type="ARBA" id="ARBA00040561"/>
    </source>
</evidence>
<keyword evidence="9" id="KW-0158">Chromosome</keyword>
<evidence type="ECO:0000256" key="9">
    <source>
        <dbReference type="ARBA" id="ARBA00022454"/>
    </source>
</evidence>
<dbReference type="Gene3D" id="3.90.260.10">
    <property type="entry name" value="Transglutaminase-like"/>
    <property type="match status" value="1"/>
</dbReference>
<evidence type="ECO:0000313" key="45">
    <source>
        <dbReference type="Proteomes" id="UP000246464"/>
    </source>
</evidence>
<dbReference type="GO" id="GO:0046872">
    <property type="term" value="F:metal ion binding"/>
    <property type="evidence" value="ECO:0007669"/>
    <property type="project" value="UniProtKB-KW"/>
</dbReference>
<dbReference type="GO" id="GO:0007399">
    <property type="term" value="P:nervous system development"/>
    <property type="evidence" value="ECO:0007669"/>
    <property type="project" value="UniProtKB-ARBA"/>
</dbReference>
<dbReference type="GO" id="GO:0005694">
    <property type="term" value="C:chromosome"/>
    <property type="evidence" value="ECO:0007669"/>
    <property type="project" value="UniProtKB-SubCell"/>
</dbReference>
<keyword evidence="20" id="KW-0496">Mitochondrion</keyword>
<evidence type="ECO:0000256" key="26">
    <source>
        <dbReference type="ARBA" id="ARBA00036377"/>
    </source>
</evidence>
<dbReference type="EC" id="2.3.2.13" evidence="25"/>
<feature type="region of interest" description="Disordered" evidence="42">
    <location>
        <begin position="792"/>
        <end position="825"/>
    </location>
</feature>
<evidence type="ECO:0000256" key="11">
    <source>
        <dbReference type="ARBA" id="ARBA00022490"/>
    </source>
</evidence>
<evidence type="ECO:0000256" key="27">
    <source>
        <dbReference type="ARBA" id="ARBA00036876"/>
    </source>
</evidence>
<evidence type="ECO:0000256" key="6">
    <source>
        <dbReference type="ARBA" id="ARBA00004498"/>
    </source>
</evidence>
<dbReference type="AlphaFoldDB" id="A0A2U9BE19"/>
<evidence type="ECO:0000256" key="25">
    <source>
        <dbReference type="ARBA" id="ARBA00024222"/>
    </source>
</evidence>
<dbReference type="SUPFAM" id="SSF54001">
    <property type="entry name" value="Cysteine proteinases"/>
    <property type="match status" value="1"/>
</dbReference>
<dbReference type="InterPro" id="IPR049317">
    <property type="entry name" value="GCIP-like_N"/>
</dbReference>
<dbReference type="InterPro" id="IPR036238">
    <property type="entry name" value="Transglutaminase_C_sf"/>
</dbReference>
<dbReference type="GO" id="GO:0005739">
    <property type="term" value="C:mitochondrion"/>
    <property type="evidence" value="ECO:0007669"/>
    <property type="project" value="UniProtKB-SubCell"/>
</dbReference>
<evidence type="ECO:0000256" key="2">
    <source>
        <dbReference type="ARBA" id="ARBA00004123"/>
    </source>
</evidence>
<dbReference type="EC" id="3.5.1.44" evidence="28"/>
<keyword evidence="23" id="KW-0539">Nucleus</keyword>
<evidence type="ECO:0000256" key="14">
    <source>
        <dbReference type="ARBA" id="ARBA00022670"/>
    </source>
</evidence>
<dbReference type="InterPro" id="IPR001102">
    <property type="entry name" value="Transglutaminase_N"/>
</dbReference>
<dbReference type="GO" id="GO:0005525">
    <property type="term" value="F:GTP binding"/>
    <property type="evidence" value="ECO:0007669"/>
    <property type="project" value="UniProtKB-KW"/>
</dbReference>
<keyword evidence="22" id="KW-0472">Membrane</keyword>
<keyword evidence="11" id="KW-0963">Cytoplasm</keyword>
<evidence type="ECO:0000256" key="22">
    <source>
        <dbReference type="ARBA" id="ARBA00023136"/>
    </source>
</evidence>
<comment type="cofactor">
    <cofactor evidence="1">
        <name>Ca(2+)</name>
        <dbReference type="ChEBI" id="CHEBI:29108"/>
    </cofactor>
</comment>
<dbReference type="FunFam" id="1.20.1420.10:FF:000008">
    <property type="entry name" value="Cyclin-D1-binding protein 1 homolog"/>
    <property type="match status" value="1"/>
</dbReference>
<evidence type="ECO:0000256" key="31">
    <source>
        <dbReference type="ARBA" id="ARBA00041677"/>
    </source>
</evidence>
<feature type="domain" description="Transglutaminase-like" evidence="43">
    <location>
        <begin position="592"/>
        <end position="686"/>
    </location>
</feature>
<evidence type="ECO:0000256" key="7">
    <source>
        <dbReference type="ARBA" id="ARBA00004514"/>
    </source>
</evidence>
<evidence type="ECO:0000256" key="42">
    <source>
        <dbReference type="SAM" id="MobiDB-lite"/>
    </source>
</evidence>
<comment type="catalytic activity">
    <reaction evidence="26">
        <text>L-glutaminyl-[protein] + serotonin = 5-serotonyl-L-glutamyl-[protein] + NH4(+)</text>
        <dbReference type="Rhea" id="RHEA:66552"/>
        <dbReference type="Rhea" id="RHEA-COMP:10207"/>
        <dbReference type="Rhea" id="RHEA-COMP:17052"/>
        <dbReference type="ChEBI" id="CHEBI:28938"/>
        <dbReference type="ChEBI" id="CHEBI:30011"/>
        <dbReference type="ChEBI" id="CHEBI:167174"/>
        <dbReference type="ChEBI" id="CHEBI:350546"/>
    </reaction>
    <physiologicalReaction direction="left-to-right" evidence="26">
        <dbReference type="Rhea" id="RHEA:66553"/>
    </physiologicalReaction>
</comment>
<feature type="region of interest" description="Disordered" evidence="42">
    <location>
        <begin position="193"/>
        <end position="217"/>
    </location>
</feature>
<dbReference type="FunFam" id="2.60.40.10:FF:000090">
    <property type="entry name" value="Protein-glutamine gamma-glutamyltransferase 2"/>
    <property type="match status" value="1"/>
</dbReference>
<dbReference type="Gene3D" id="2.60.40.10">
    <property type="entry name" value="Immunoglobulins"/>
    <property type="match status" value="3"/>
</dbReference>
<dbReference type="InterPro" id="IPR014756">
    <property type="entry name" value="Ig_E-set"/>
</dbReference>
<keyword evidence="15" id="KW-0808">Transferase</keyword>
<comment type="catalytic activity">
    <reaction evidence="38">
        <text>L-glutaminyl-[protein] + H2O = L-glutamyl-[protein] + NH4(+)</text>
        <dbReference type="Rhea" id="RHEA:16441"/>
        <dbReference type="Rhea" id="RHEA-COMP:10207"/>
        <dbReference type="Rhea" id="RHEA-COMP:10208"/>
        <dbReference type="ChEBI" id="CHEBI:15377"/>
        <dbReference type="ChEBI" id="CHEBI:28938"/>
        <dbReference type="ChEBI" id="CHEBI:29973"/>
        <dbReference type="ChEBI" id="CHEBI:30011"/>
        <dbReference type="EC" id="3.5.1.44"/>
    </reaction>
    <physiologicalReaction direction="left-to-right" evidence="38">
        <dbReference type="Rhea" id="RHEA:16442"/>
    </physiologicalReaction>
</comment>
<gene>
    <name evidence="44" type="ORF">SMAX5B_008052</name>
</gene>
<evidence type="ECO:0000256" key="13">
    <source>
        <dbReference type="ARBA" id="ARBA00022530"/>
    </source>
</evidence>
<dbReference type="InterPro" id="IPR038765">
    <property type="entry name" value="Papain-like_cys_pep_sf"/>
</dbReference>
<dbReference type="Pfam" id="PF01841">
    <property type="entry name" value="Transglut_core"/>
    <property type="match status" value="1"/>
</dbReference>
<dbReference type="Pfam" id="PF13324">
    <property type="entry name" value="GCIP_N"/>
    <property type="match status" value="1"/>
</dbReference>
<name>A0A2U9BE19_SCOMX</name>
<evidence type="ECO:0000256" key="33">
    <source>
        <dbReference type="ARBA" id="ARBA00042105"/>
    </source>
</evidence>
<dbReference type="InterPro" id="IPR008958">
    <property type="entry name" value="Transglutaminase_C"/>
</dbReference>
<dbReference type="InterPro" id="IPR049318">
    <property type="entry name" value="GCIP_C"/>
</dbReference>
<keyword evidence="10" id="KW-1003">Cell membrane</keyword>
<evidence type="ECO:0000256" key="39">
    <source>
        <dbReference type="ARBA" id="ARBA00047876"/>
    </source>
</evidence>
<dbReference type="InterPro" id="IPR013783">
    <property type="entry name" value="Ig-like_fold"/>
</dbReference>
<dbReference type="Gene3D" id="1.20.1410.10">
    <property type="entry name" value="I/LWEQ domain"/>
    <property type="match status" value="1"/>
</dbReference>
<keyword evidence="24" id="KW-0012">Acyltransferase</keyword>
<evidence type="ECO:0000256" key="36">
    <source>
        <dbReference type="ARBA" id="ARBA00043104"/>
    </source>
</evidence>